<gene>
    <name evidence="2" type="ORF">CAMRE0001_0788</name>
</gene>
<dbReference type="EMBL" id="ACFU01000004">
    <property type="protein sequence ID" value="EEF14788.1"/>
    <property type="molecule type" value="Genomic_DNA"/>
</dbReference>
<keyword evidence="3" id="KW-1185">Reference proteome</keyword>
<dbReference type="Proteomes" id="UP000003082">
    <property type="component" value="Unassembled WGS sequence"/>
</dbReference>
<keyword evidence="1" id="KW-0472">Membrane</keyword>
<organism evidence="2 3">
    <name type="scientific">Campylobacter rectus RM3267</name>
    <dbReference type="NCBI Taxonomy" id="553218"/>
    <lineage>
        <taxon>Bacteria</taxon>
        <taxon>Pseudomonadati</taxon>
        <taxon>Campylobacterota</taxon>
        <taxon>Epsilonproteobacteria</taxon>
        <taxon>Campylobacterales</taxon>
        <taxon>Campylobacteraceae</taxon>
        <taxon>Campylobacter</taxon>
    </lineage>
</organism>
<comment type="caution">
    <text evidence="2">The sequence shown here is derived from an EMBL/GenBank/DDBJ whole genome shotgun (WGS) entry which is preliminary data.</text>
</comment>
<protein>
    <submittedName>
        <fullName evidence="2">Uncharacterized protein</fullName>
    </submittedName>
</protein>
<dbReference type="AlphaFoldDB" id="B9CZU4"/>
<accession>B9CZU4</accession>
<keyword evidence="1" id="KW-1133">Transmembrane helix</keyword>
<name>B9CZU4_CAMRE</name>
<reference evidence="2 3" key="1">
    <citation type="submission" date="2008-08" db="EMBL/GenBank/DDBJ databases">
        <authorList>
            <person name="Madupu R."/>
            <person name="Durkin A.S."/>
            <person name="Torralba M."/>
            <person name="Methe B."/>
            <person name="Sutton G.G."/>
            <person name="Strausberg R.L."/>
            <person name="Nelson K.E."/>
        </authorList>
    </citation>
    <scope>NUCLEOTIDE SEQUENCE [LARGE SCALE GENOMIC DNA]</scope>
    <source>
        <strain evidence="2 3">RM3267</strain>
    </source>
</reference>
<evidence type="ECO:0000313" key="2">
    <source>
        <dbReference type="EMBL" id="EEF14788.1"/>
    </source>
</evidence>
<sequence length="46" mass="5545">MTAFSRRIYVLINFDFTFCILNFALSTFLRFLLGFKFIQLLFLLKT</sequence>
<evidence type="ECO:0000313" key="3">
    <source>
        <dbReference type="Proteomes" id="UP000003082"/>
    </source>
</evidence>
<evidence type="ECO:0000256" key="1">
    <source>
        <dbReference type="SAM" id="Phobius"/>
    </source>
</evidence>
<proteinExistence type="predicted"/>
<keyword evidence="1" id="KW-0812">Transmembrane</keyword>
<feature type="transmembrane region" description="Helical" evidence="1">
    <location>
        <begin position="20"/>
        <end position="44"/>
    </location>
</feature>